<proteinExistence type="predicted"/>
<keyword evidence="2" id="KW-1185">Reference proteome</keyword>
<gene>
    <name evidence="1" type="ORF">MLD38_013834</name>
</gene>
<sequence>MEDFLARFTREDEVAESISSCMKKVDWRTSFTKENEEVAEAISSCIKVDWRMQELIDIVNEYMDDSLANLDSFVSLHRYCDRARDFLSLISLALRQFDEEAAEGGASNSDALGGQRYDKTLETMTKLVGAEDPFPEELLMALHAQRRRQISLLDKVKLIHTKLDKKMKGKGVEVCRNVLNAMVSATSMSVQFCSDGMAEVAVPPVARVVQAGASSVLGLMKGPRRKVSNKKWRESVNSIQVGQYVSIHDLECVAVLMEKLTYYFDTVKMTVGFVTEREMVELAVEEMRRSSMNIAEILNDLEKYVCSGFSLIQRARTLLLQQMVMEISKRD</sequence>
<reference evidence="2" key="1">
    <citation type="journal article" date="2023" name="Front. Plant Sci.">
        <title>Chromosomal-level genome assembly of Melastoma candidum provides insights into trichome evolution.</title>
        <authorList>
            <person name="Zhong Y."/>
            <person name="Wu W."/>
            <person name="Sun C."/>
            <person name="Zou P."/>
            <person name="Liu Y."/>
            <person name="Dai S."/>
            <person name="Zhou R."/>
        </authorList>
    </citation>
    <scope>NUCLEOTIDE SEQUENCE [LARGE SCALE GENOMIC DNA]</scope>
</reference>
<organism evidence="1 2">
    <name type="scientific">Melastoma candidum</name>
    <dbReference type="NCBI Taxonomy" id="119954"/>
    <lineage>
        <taxon>Eukaryota</taxon>
        <taxon>Viridiplantae</taxon>
        <taxon>Streptophyta</taxon>
        <taxon>Embryophyta</taxon>
        <taxon>Tracheophyta</taxon>
        <taxon>Spermatophyta</taxon>
        <taxon>Magnoliopsida</taxon>
        <taxon>eudicotyledons</taxon>
        <taxon>Gunneridae</taxon>
        <taxon>Pentapetalae</taxon>
        <taxon>rosids</taxon>
        <taxon>malvids</taxon>
        <taxon>Myrtales</taxon>
        <taxon>Melastomataceae</taxon>
        <taxon>Melastomatoideae</taxon>
        <taxon>Melastomateae</taxon>
        <taxon>Melastoma</taxon>
    </lineage>
</organism>
<evidence type="ECO:0000313" key="1">
    <source>
        <dbReference type="EMBL" id="KAI4376034.1"/>
    </source>
</evidence>
<name>A0ACB9RB01_9MYRT</name>
<evidence type="ECO:0000313" key="2">
    <source>
        <dbReference type="Proteomes" id="UP001057402"/>
    </source>
</evidence>
<comment type="caution">
    <text evidence="1">The sequence shown here is derived from an EMBL/GenBank/DDBJ whole genome shotgun (WGS) entry which is preliminary data.</text>
</comment>
<dbReference type="EMBL" id="CM042883">
    <property type="protein sequence ID" value="KAI4376034.1"/>
    <property type="molecule type" value="Genomic_DNA"/>
</dbReference>
<accession>A0ACB9RB01</accession>
<protein>
    <submittedName>
        <fullName evidence="1">Uncharacterized protein</fullName>
    </submittedName>
</protein>
<dbReference type="Proteomes" id="UP001057402">
    <property type="component" value="Chromosome 4"/>
</dbReference>